<feature type="non-terminal residue" evidence="2">
    <location>
        <position position="126"/>
    </location>
</feature>
<name>A0AAP0C3V8_9ASTR</name>
<accession>A0AAP0C3V8</accession>
<dbReference type="Pfam" id="PF12937">
    <property type="entry name" value="F-box-like"/>
    <property type="match status" value="1"/>
</dbReference>
<protein>
    <recommendedName>
        <fullName evidence="1">F-box domain-containing protein</fullName>
    </recommendedName>
</protein>
<evidence type="ECO:0000313" key="3">
    <source>
        <dbReference type="Proteomes" id="UP001408789"/>
    </source>
</evidence>
<keyword evidence="3" id="KW-1185">Reference proteome</keyword>
<sequence>MASTSKSNRRRSNKPKFVPKPKQVWRVKQPIRNWLELPSDLMVNILQRVGVIDVLENAQKVCTAWREICKDPAMWRVIHMDKSPAPWERSTFQKICKHAVDRSQGQLVDIKMIAFCNHKLLQYVAD</sequence>
<dbReference type="InterPro" id="IPR036047">
    <property type="entry name" value="F-box-like_dom_sf"/>
</dbReference>
<dbReference type="AlphaFoldDB" id="A0AAP0C3V8"/>
<evidence type="ECO:0000313" key="2">
    <source>
        <dbReference type="EMBL" id="KAK9048381.1"/>
    </source>
</evidence>
<dbReference type="EMBL" id="JBCNJP010012747">
    <property type="protein sequence ID" value="KAK9048381.1"/>
    <property type="molecule type" value="Genomic_DNA"/>
</dbReference>
<dbReference type="CDD" id="cd22164">
    <property type="entry name" value="F-box_AtSKIP19-like"/>
    <property type="match status" value="1"/>
</dbReference>
<reference evidence="2 3" key="1">
    <citation type="submission" date="2024-04" db="EMBL/GenBank/DDBJ databases">
        <title>The reference genome of an endangered Asteraceae, Deinandra increscens subsp. villosa, native to the Central Coast of California.</title>
        <authorList>
            <person name="Guilliams M."/>
            <person name="Hasenstab-Lehman K."/>
            <person name="Meyer R."/>
            <person name="Mcevoy S."/>
        </authorList>
    </citation>
    <scope>NUCLEOTIDE SEQUENCE [LARGE SCALE GENOMIC DNA]</scope>
    <source>
        <tissue evidence="2">Leaf</tissue>
    </source>
</reference>
<organism evidence="2 3">
    <name type="scientific">Deinandra increscens subsp. villosa</name>
    <dbReference type="NCBI Taxonomy" id="3103831"/>
    <lineage>
        <taxon>Eukaryota</taxon>
        <taxon>Viridiplantae</taxon>
        <taxon>Streptophyta</taxon>
        <taxon>Embryophyta</taxon>
        <taxon>Tracheophyta</taxon>
        <taxon>Spermatophyta</taxon>
        <taxon>Magnoliopsida</taxon>
        <taxon>eudicotyledons</taxon>
        <taxon>Gunneridae</taxon>
        <taxon>Pentapetalae</taxon>
        <taxon>asterids</taxon>
        <taxon>campanulids</taxon>
        <taxon>Asterales</taxon>
        <taxon>Asteraceae</taxon>
        <taxon>Asteroideae</taxon>
        <taxon>Heliantheae alliance</taxon>
        <taxon>Madieae</taxon>
        <taxon>Madiinae</taxon>
        <taxon>Deinandra</taxon>
    </lineage>
</organism>
<dbReference type="Proteomes" id="UP001408789">
    <property type="component" value="Unassembled WGS sequence"/>
</dbReference>
<proteinExistence type="predicted"/>
<dbReference type="InterPro" id="IPR001810">
    <property type="entry name" value="F-box_dom"/>
</dbReference>
<evidence type="ECO:0000259" key="1">
    <source>
        <dbReference type="PROSITE" id="PS50181"/>
    </source>
</evidence>
<dbReference type="PROSITE" id="PS50181">
    <property type="entry name" value="FBOX"/>
    <property type="match status" value="1"/>
</dbReference>
<dbReference type="SUPFAM" id="SSF81383">
    <property type="entry name" value="F-box domain"/>
    <property type="match status" value="1"/>
</dbReference>
<gene>
    <name evidence="2" type="ORF">SSX86_032656</name>
</gene>
<dbReference type="PANTHER" id="PTHR38926:SF80">
    <property type="entry name" value="F-BOX DOMAIN, LEUCINE-RICH REPEAT DOMAIN SUPERFAMILY"/>
    <property type="match status" value="1"/>
</dbReference>
<feature type="domain" description="F-box" evidence="1">
    <location>
        <begin position="31"/>
        <end position="78"/>
    </location>
</feature>
<comment type="caution">
    <text evidence="2">The sequence shown here is derived from an EMBL/GenBank/DDBJ whole genome shotgun (WGS) entry which is preliminary data.</text>
</comment>
<dbReference type="Gene3D" id="1.20.1280.50">
    <property type="match status" value="1"/>
</dbReference>
<dbReference type="PANTHER" id="PTHR38926">
    <property type="entry name" value="F-BOX DOMAIN CONTAINING PROTEIN, EXPRESSED"/>
    <property type="match status" value="1"/>
</dbReference>